<evidence type="ECO:0000256" key="3">
    <source>
        <dbReference type="ARBA" id="ARBA00022741"/>
    </source>
</evidence>
<dbReference type="FunFam" id="3.10.110.10:FF:000033">
    <property type="entry name" value="NEDD8-conjugating enzyme UBE2F"/>
    <property type="match status" value="1"/>
</dbReference>
<dbReference type="GO" id="GO:0061654">
    <property type="term" value="F:NEDD8 conjugating enzyme activity"/>
    <property type="evidence" value="ECO:0007669"/>
    <property type="project" value="UniProtKB-EC"/>
</dbReference>
<dbReference type="PANTHER" id="PTHR24067">
    <property type="entry name" value="UBIQUITIN-CONJUGATING ENZYME E2"/>
    <property type="match status" value="1"/>
</dbReference>
<keyword evidence="4 9" id="KW-0833">Ubl conjugation pathway</keyword>
<dbReference type="PROSITE" id="PS50127">
    <property type="entry name" value="UBC_2"/>
    <property type="match status" value="1"/>
</dbReference>
<dbReference type="GO" id="GO:0045116">
    <property type="term" value="P:protein neddylation"/>
    <property type="evidence" value="ECO:0007669"/>
    <property type="project" value="UniProtKB-ARBA"/>
</dbReference>
<evidence type="ECO:0000256" key="10">
    <source>
        <dbReference type="SAM" id="MobiDB-lite"/>
    </source>
</evidence>
<evidence type="ECO:0000256" key="8">
    <source>
        <dbReference type="PROSITE-ProRule" id="PRU10133"/>
    </source>
</evidence>
<dbReference type="AlphaFoldDB" id="A0AAV2TA15"/>
<organism evidence="12 13">
    <name type="scientific">Calicophoron daubneyi</name>
    <name type="common">Rumen fluke</name>
    <name type="synonym">Paramphistomum daubneyi</name>
    <dbReference type="NCBI Taxonomy" id="300641"/>
    <lineage>
        <taxon>Eukaryota</taxon>
        <taxon>Metazoa</taxon>
        <taxon>Spiralia</taxon>
        <taxon>Lophotrochozoa</taxon>
        <taxon>Platyhelminthes</taxon>
        <taxon>Trematoda</taxon>
        <taxon>Digenea</taxon>
        <taxon>Plagiorchiida</taxon>
        <taxon>Pronocephalata</taxon>
        <taxon>Paramphistomoidea</taxon>
        <taxon>Paramphistomidae</taxon>
        <taxon>Calicophoron</taxon>
    </lineage>
</organism>
<dbReference type="Pfam" id="PF15880">
    <property type="entry name" value="NDUFV3"/>
    <property type="match status" value="1"/>
</dbReference>
<evidence type="ECO:0000259" key="11">
    <source>
        <dbReference type="PROSITE" id="PS50127"/>
    </source>
</evidence>
<feature type="region of interest" description="Disordered" evidence="10">
    <location>
        <begin position="186"/>
        <end position="206"/>
    </location>
</feature>
<dbReference type="InterPro" id="IPR000608">
    <property type="entry name" value="UBC"/>
</dbReference>
<dbReference type="InterPro" id="IPR050113">
    <property type="entry name" value="Ub_conjugating_enzyme"/>
</dbReference>
<dbReference type="InterPro" id="IPR023313">
    <property type="entry name" value="UBQ-conjugating_AS"/>
</dbReference>
<feature type="domain" description="UBC core" evidence="11">
    <location>
        <begin position="33"/>
        <end position="186"/>
    </location>
</feature>
<dbReference type="GO" id="GO:0045271">
    <property type="term" value="C:respiratory chain complex I"/>
    <property type="evidence" value="ECO:0007669"/>
    <property type="project" value="InterPro"/>
</dbReference>
<keyword evidence="2" id="KW-0808">Transferase</keyword>
<proteinExistence type="inferred from homology"/>
<evidence type="ECO:0000256" key="1">
    <source>
        <dbReference type="ARBA" id="ARBA00005032"/>
    </source>
</evidence>
<evidence type="ECO:0000313" key="12">
    <source>
        <dbReference type="EMBL" id="CAL5133701.1"/>
    </source>
</evidence>
<comment type="pathway">
    <text evidence="1">Protein modification; protein neddylation.</text>
</comment>
<dbReference type="Pfam" id="PF00179">
    <property type="entry name" value="UQ_con"/>
    <property type="match status" value="1"/>
</dbReference>
<dbReference type="InterPro" id="IPR016135">
    <property type="entry name" value="UBQ-conjugating_enzyme/RWD"/>
</dbReference>
<feature type="active site" description="Glycyl thioester intermediate" evidence="8">
    <location>
        <position position="117"/>
    </location>
</feature>
<dbReference type="CDD" id="cd23794">
    <property type="entry name" value="UBCc_UBE2F_UBE2M"/>
    <property type="match status" value="1"/>
</dbReference>
<protein>
    <recommendedName>
        <fullName evidence="7">E2 NEDD8-conjugating enzyme</fullName>
        <ecNumber evidence="7">2.3.2.34</ecNumber>
    </recommendedName>
</protein>
<name>A0AAV2TA15_CALDB</name>
<evidence type="ECO:0000256" key="6">
    <source>
        <dbReference type="ARBA" id="ARBA00043698"/>
    </source>
</evidence>
<dbReference type="GO" id="GO:0005739">
    <property type="term" value="C:mitochondrion"/>
    <property type="evidence" value="ECO:0007669"/>
    <property type="project" value="InterPro"/>
</dbReference>
<keyword evidence="3 9" id="KW-0547">Nucleotide-binding</keyword>
<reference evidence="12" key="1">
    <citation type="submission" date="2024-06" db="EMBL/GenBank/DDBJ databases">
        <authorList>
            <person name="Liu X."/>
            <person name="Lenzi L."/>
            <person name="Haldenby T S."/>
            <person name="Uol C."/>
        </authorList>
    </citation>
    <scope>NUCLEOTIDE SEQUENCE</scope>
</reference>
<evidence type="ECO:0000256" key="2">
    <source>
        <dbReference type="ARBA" id="ARBA00022679"/>
    </source>
</evidence>
<dbReference type="GO" id="GO:0005524">
    <property type="term" value="F:ATP binding"/>
    <property type="evidence" value="ECO:0007669"/>
    <property type="project" value="UniProtKB-UniRule"/>
</dbReference>
<gene>
    <name evidence="12" type="ORF">CDAUBV1_LOCUS6955</name>
</gene>
<dbReference type="SUPFAM" id="SSF54495">
    <property type="entry name" value="UBC-like"/>
    <property type="match status" value="1"/>
</dbReference>
<comment type="similarity">
    <text evidence="9">Belongs to the ubiquitin-conjugating enzyme family.</text>
</comment>
<dbReference type="EMBL" id="CAXLJL010000157">
    <property type="protein sequence ID" value="CAL5133701.1"/>
    <property type="molecule type" value="Genomic_DNA"/>
</dbReference>
<sequence length="245" mass="27866">MIRLADKIQQRKSGVVSTESDAAQSASVRSATIRDRLLLQELQELRNNLSPQCTIHHPDPNKLHEFNITIKPKDGIWAGGKFQFDISVPEGYNHTPPLVHCSTRIWHPNIDEEGRVCLSLLRQSSLDYSGWAPTRRLLDVVWGIESLFSDLCDFNDALNTAAAEQYQRDPSDFLVTARKYVYHASSGSNTAKPPKMPDKTVQQKTAQSMASYQAPEYYNHTKFFFYDVMVTLRPKRMPQPVPRSS</sequence>
<dbReference type="EC" id="2.3.2.34" evidence="7"/>
<comment type="caution">
    <text evidence="12">The sequence shown here is derived from an EMBL/GenBank/DDBJ whole genome shotgun (WGS) entry which is preliminary data.</text>
</comment>
<evidence type="ECO:0000256" key="9">
    <source>
        <dbReference type="RuleBase" id="RU362109"/>
    </source>
</evidence>
<evidence type="ECO:0000256" key="4">
    <source>
        <dbReference type="ARBA" id="ARBA00022786"/>
    </source>
</evidence>
<comment type="catalytic activity">
    <reaction evidence="6">
        <text>[E1 NEDD8-activating enzyme]-S-[NEDD8 protein]-yl-L-cysteine + [E2 NEDD8-conjugating enzyme]-L-cysteine = [E1 NEDD8-activating enzyme]-L-cysteine + [E2 NEDD8-conjugating enzyme]-S-[NEDD8-protein]-yl-L-cysteine.</text>
        <dbReference type="EC" id="2.3.2.34"/>
    </reaction>
</comment>
<evidence type="ECO:0000313" key="13">
    <source>
        <dbReference type="Proteomes" id="UP001497525"/>
    </source>
</evidence>
<keyword evidence="5 9" id="KW-0067">ATP-binding</keyword>
<dbReference type="InterPro" id="IPR026193">
    <property type="entry name" value="NDUFV3"/>
</dbReference>
<evidence type="ECO:0000256" key="5">
    <source>
        <dbReference type="ARBA" id="ARBA00022840"/>
    </source>
</evidence>
<dbReference type="Proteomes" id="UP001497525">
    <property type="component" value="Unassembled WGS sequence"/>
</dbReference>
<dbReference type="Gene3D" id="3.10.110.10">
    <property type="entry name" value="Ubiquitin Conjugating Enzyme"/>
    <property type="match status" value="1"/>
</dbReference>
<accession>A0AAV2TA15</accession>
<evidence type="ECO:0000256" key="7">
    <source>
        <dbReference type="ARBA" id="ARBA00044047"/>
    </source>
</evidence>
<dbReference type="PROSITE" id="PS00183">
    <property type="entry name" value="UBC_1"/>
    <property type="match status" value="1"/>
</dbReference>
<dbReference type="SMART" id="SM00212">
    <property type="entry name" value="UBCc"/>
    <property type="match status" value="1"/>
</dbReference>